<sequence>MASKTCSTLALAVLLLSLIAISFDEAFGHVALTFPKARKYDLDFLDNRRTPGPCGMPRGDIKTSLLSGSNFNVTWHLAYPHRGGFRLQILDALDRPLVDLTPVTQNSEFVAGDATAQSYAVQLPQNFTCTDCTIRLLREAEEWAASYRFWSCADVDIVERKAYREDCSGHGRYLGRCRCDRLYHGTRCEFKEECLDDSDCGIQGTCIDNGGTTAPTKLCYCNTGWFGHGCAKRSPVRNFNVDLDSYTMKRFSDDFTFYWRILKESKELEGIMVVNSTTWVAVGWRPDNLTPACRAFPEIADRPKDEPLPQPEPKSEPESRAEAEPKAEPKPEPEAIVEPEAESERSGAKRRSASTTLVSTIRPDADVTVQTSVTYRVSAKQGRKKRSPEETVFPTNASLPAPVHKYTPKHDFNPMDCTDIIIGTARGTSHRIGDYYTRDRSTPRRDDYWGGRDSLTAAMGFEKDGVTTIVFRRKLAANEPSDHEIGDANMQVIWAKGQEPGKYVHSPPSGIEKAKVGVKDFYKVDELKYHGHRSQRGVATLNFFEEAKKQQSTGSTILQSGGCGGQWQYPRHCSPENDTCEYFIRWTYKARKDQINFVIRTTNTKTWTGVGFSRDEKMTQTDAVLGLVDEGGNRAFVMDTWISGYNAPLLDPSQDIFNTSCRIENGVTTLKFSRKRQTKDSRDLSFTDDECLYMMFPVKGGAFNAVNKKIQKHNAVPIVSAEKICIRSCGIEEEEEQSTVAPPRWHYDVEVKLVNLGDGFVAPEEGTPDFEVISNTISDSFGPIFEKLPGYHEVRLTELKRDEKQNGAIARMNLVLDKYEAKGRSLRPLDTNAAAEKALREALMTGKVGALSVDPQYMMIKPPRVNEVDGAEEDDDYTFGSDLFLGPTKLYIVIGCVAALLALAFLQASCTLYRSSRRRATKGRLIPSNAWKDYSSGANTNLGFEAFETEEKAPPPPVSSLPRHREMIGNGTGLGGGTDAVEGPTRMVGPRATYSLPRAPGARHSAPIQPGYYTQDRRDHYQRSKSIQNPAGSVSAQPNQPDFYFMPSQRKYSGEVVRVYVDYGSQMPK</sequence>
<dbReference type="PANTHER" id="PTHR46901:SF2">
    <property type="entry name" value="GH04942P"/>
    <property type="match status" value="1"/>
</dbReference>
<feature type="region of interest" description="Disordered" evidence="2">
    <location>
        <begin position="995"/>
        <end position="1047"/>
    </location>
</feature>
<keyword evidence="3" id="KW-0812">Transmembrane</keyword>
<dbReference type="InterPro" id="IPR005018">
    <property type="entry name" value="DOMON_domain"/>
</dbReference>
<keyword evidence="7" id="KW-0560">Oxidoreductase</keyword>
<feature type="disulfide bond" evidence="1">
    <location>
        <begin position="221"/>
        <end position="230"/>
    </location>
</feature>
<evidence type="ECO:0000259" key="5">
    <source>
        <dbReference type="PROSITE" id="PS50026"/>
    </source>
</evidence>
<dbReference type="SMART" id="SM00664">
    <property type="entry name" value="DoH"/>
    <property type="match status" value="2"/>
</dbReference>
<feature type="compositionally biased region" description="Basic and acidic residues" evidence="2">
    <location>
        <begin position="299"/>
        <end position="333"/>
    </location>
</feature>
<dbReference type="AlphaFoldDB" id="A0A1W6EVR1"/>
<reference evidence="7" key="1">
    <citation type="submission" date="2017-02" db="EMBL/GenBank/DDBJ databases">
        <title>Parasitoid Jewel Wasp Mounts Multi-Pronged Neurochemical Attack to Hijack a Host Brain.</title>
        <authorList>
            <person name="Arvidson R.S."/>
            <person name="Kaiser M."/>
            <person name="Libersat F."/>
            <person name="Adams M.E."/>
        </authorList>
    </citation>
    <scope>NUCLEOTIDE SEQUENCE</scope>
    <source>
        <strain evidence="7">35</strain>
    </source>
</reference>
<keyword evidence="1" id="KW-0245">EGF-like domain</keyword>
<feature type="region of interest" description="Disordered" evidence="2">
    <location>
        <begin position="299"/>
        <end position="357"/>
    </location>
</feature>
<keyword evidence="4" id="KW-0732">Signal</keyword>
<dbReference type="PANTHER" id="PTHR46901">
    <property type="entry name" value="GH04942P"/>
    <property type="match status" value="1"/>
</dbReference>
<dbReference type="PROSITE" id="PS50026">
    <property type="entry name" value="EGF_3"/>
    <property type="match status" value="1"/>
</dbReference>
<dbReference type="Pfam" id="PF03351">
    <property type="entry name" value="DOMON"/>
    <property type="match status" value="2"/>
</dbReference>
<dbReference type="Gene3D" id="2.60.120.260">
    <property type="entry name" value="Galactose-binding domain-like"/>
    <property type="match status" value="1"/>
</dbReference>
<dbReference type="InterPro" id="IPR045266">
    <property type="entry name" value="DOH_DOMON"/>
</dbReference>
<protein>
    <submittedName>
        <fullName evidence="7">Monooxygenase DBH-like protein</fullName>
    </submittedName>
</protein>
<dbReference type="PROSITE" id="PS50836">
    <property type="entry name" value="DOMON"/>
    <property type="match status" value="2"/>
</dbReference>
<feature type="compositionally biased region" description="Polar residues" evidence="2">
    <location>
        <begin position="1024"/>
        <end position="1040"/>
    </location>
</feature>
<keyword evidence="7" id="KW-0503">Monooxygenase</keyword>
<proteinExistence type="evidence at transcript level"/>
<evidence type="ECO:0000256" key="4">
    <source>
        <dbReference type="SAM" id="SignalP"/>
    </source>
</evidence>
<dbReference type="PROSITE" id="PS00022">
    <property type="entry name" value="EGF_1"/>
    <property type="match status" value="1"/>
</dbReference>
<evidence type="ECO:0000256" key="2">
    <source>
        <dbReference type="SAM" id="MobiDB-lite"/>
    </source>
</evidence>
<feature type="domain" description="EGF-like" evidence="5">
    <location>
        <begin position="190"/>
        <end position="231"/>
    </location>
</feature>
<dbReference type="GO" id="GO:0004497">
    <property type="term" value="F:monooxygenase activity"/>
    <property type="evidence" value="ECO:0007669"/>
    <property type="project" value="UniProtKB-KW"/>
</dbReference>
<feature type="transmembrane region" description="Helical" evidence="3">
    <location>
        <begin position="890"/>
        <end position="913"/>
    </location>
</feature>
<evidence type="ECO:0000259" key="6">
    <source>
        <dbReference type="PROSITE" id="PS50836"/>
    </source>
</evidence>
<organism evidence="7">
    <name type="scientific">Ampulex compressa</name>
    <name type="common">Emerald cockroach wasp</name>
    <dbReference type="NCBI Taxonomy" id="860918"/>
    <lineage>
        <taxon>Eukaryota</taxon>
        <taxon>Metazoa</taxon>
        <taxon>Ecdysozoa</taxon>
        <taxon>Arthropoda</taxon>
        <taxon>Hexapoda</taxon>
        <taxon>Insecta</taxon>
        <taxon>Pterygota</taxon>
        <taxon>Neoptera</taxon>
        <taxon>Endopterygota</taxon>
        <taxon>Hymenoptera</taxon>
        <taxon>Apocrita</taxon>
        <taxon>Aculeata</taxon>
        <taxon>Apoidea</taxon>
        <taxon>Ampulicidae</taxon>
        <taxon>Ampulicini</taxon>
        <taxon>Ampulex</taxon>
    </lineage>
</organism>
<keyword evidence="3" id="KW-0472">Membrane</keyword>
<comment type="caution">
    <text evidence="1">Lacks conserved residue(s) required for the propagation of feature annotation.</text>
</comment>
<accession>A0A1W6EVR1</accession>
<feature type="domain" description="DOMON" evidence="6">
    <location>
        <begin position="369"/>
        <end position="497"/>
    </location>
</feature>
<name>A0A1W6EVR1_AMPCP</name>
<evidence type="ECO:0000256" key="1">
    <source>
        <dbReference type="PROSITE-ProRule" id="PRU00076"/>
    </source>
</evidence>
<dbReference type="EMBL" id="KY563408">
    <property type="protein sequence ID" value="ARK19817.1"/>
    <property type="molecule type" value="mRNA"/>
</dbReference>
<dbReference type="InterPro" id="IPR000742">
    <property type="entry name" value="EGF"/>
</dbReference>
<evidence type="ECO:0000256" key="3">
    <source>
        <dbReference type="SAM" id="Phobius"/>
    </source>
</evidence>
<keyword evidence="1" id="KW-1015">Disulfide bond</keyword>
<feature type="signal peptide" evidence="4">
    <location>
        <begin position="1"/>
        <end position="26"/>
    </location>
</feature>
<evidence type="ECO:0000313" key="7">
    <source>
        <dbReference type="EMBL" id="ARK19817.1"/>
    </source>
</evidence>
<keyword evidence="3" id="KW-1133">Transmembrane helix</keyword>
<dbReference type="PROSITE" id="PS01186">
    <property type="entry name" value="EGF_2"/>
    <property type="match status" value="1"/>
</dbReference>
<feature type="domain" description="DOMON" evidence="6">
    <location>
        <begin position="580"/>
        <end position="700"/>
    </location>
</feature>
<dbReference type="CDD" id="cd09631">
    <property type="entry name" value="DOMON_DOH"/>
    <property type="match status" value="2"/>
</dbReference>
<feature type="chain" id="PRO_5012529300" evidence="4">
    <location>
        <begin position="27"/>
        <end position="1069"/>
    </location>
</feature>